<reference evidence="1 2" key="1">
    <citation type="submission" date="2024-01" db="EMBL/GenBank/DDBJ databases">
        <title>Genome assemblies of Stephania.</title>
        <authorList>
            <person name="Yang L."/>
        </authorList>
    </citation>
    <scope>NUCLEOTIDE SEQUENCE [LARGE SCALE GENOMIC DNA]</scope>
    <source>
        <strain evidence="1">JXDWG</strain>
        <tissue evidence="1">Leaf</tissue>
    </source>
</reference>
<accession>A0AAP0P9M8</accession>
<sequence>MVKSSICTYPPFDNIKKRGAKERAPAITRARSKTWDMLHVTVEHALHPVVSWGQILSENSITEFKDISILGNYFCPILREEENLLEKTIKKSANELKKIWCFEGGDQTRCGIHQLAFSPKPSKFYRRFLKAEISFVGLEIWEMMTAIRAMCGPAYGLGVQGNCGIALVSSKYNDRLGTFRIFLTAIRTLCGLAYRLGVQGNCGIAFVRLSKFHDNLYIV</sequence>
<dbReference type="EMBL" id="JBBNAG010000005">
    <property type="protein sequence ID" value="KAK9133015.1"/>
    <property type="molecule type" value="Genomic_DNA"/>
</dbReference>
<protein>
    <submittedName>
        <fullName evidence="1">Uncharacterized protein</fullName>
    </submittedName>
</protein>
<evidence type="ECO:0000313" key="1">
    <source>
        <dbReference type="EMBL" id="KAK9133015.1"/>
    </source>
</evidence>
<organism evidence="1 2">
    <name type="scientific">Stephania cephalantha</name>
    <dbReference type="NCBI Taxonomy" id="152367"/>
    <lineage>
        <taxon>Eukaryota</taxon>
        <taxon>Viridiplantae</taxon>
        <taxon>Streptophyta</taxon>
        <taxon>Embryophyta</taxon>
        <taxon>Tracheophyta</taxon>
        <taxon>Spermatophyta</taxon>
        <taxon>Magnoliopsida</taxon>
        <taxon>Ranunculales</taxon>
        <taxon>Menispermaceae</taxon>
        <taxon>Menispermoideae</taxon>
        <taxon>Cissampelideae</taxon>
        <taxon>Stephania</taxon>
    </lineage>
</organism>
<proteinExistence type="predicted"/>
<dbReference type="AlphaFoldDB" id="A0AAP0P9M8"/>
<evidence type="ECO:0000313" key="2">
    <source>
        <dbReference type="Proteomes" id="UP001419268"/>
    </source>
</evidence>
<keyword evidence="2" id="KW-1185">Reference proteome</keyword>
<gene>
    <name evidence="1" type="ORF">Scep_012543</name>
</gene>
<comment type="caution">
    <text evidence="1">The sequence shown here is derived from an EMBL/GenBank/DDBJ whole genome shotgun (WGS) entry which is preliminary data.</text>
</comment>
<name>A0AAP0P9M8_9MAGN</name>
<dbReference type="Proteomes" id="UP001419268">
    <property type="component" value="Unassembled WGS sequence"/>
</dbReference>